<dbReference type="GO" id="GO:0030313">
    <property type="term" value="C:cell envelope"/>
    <property type="evidence" value="ECO:0007669"/>
    <property type="project" value="UniProtKB-SubCell"/>
</dbReference>
<proteinExistence type="inferred from homology"/>
<comment type="cofactor">
    <cofactor evidence="7">
        <name>Fe cation</name>
        <dbReference type="ChEBI" id="CHEBI:24875"/>
    </cofactor>
</comment>
<keyword evidence="6" id="KW-0560">Oxidoreductase</keyword>
<dbReference type="RefSeq" id="WP_124739918.1">
    <property type="nucleotide sequence ID" value="NZ_CP034086.1"/>
</dbReference>
<dbReference type="GO" id="GO:0008901">
    <property type="term" value="F:ferredoxin hydrogenase activity"/>
    <property type="evidence" value="ECO:0007669"/>
    <property type="project" value="InterPro"/>
</dbReference>
<dbReference type="PROSITE" id="PS00507">
    <property type="entry name" value="NI_HGENASE_L_1"/>
    <property type="match status" value="1"/>
</dbReference>
<sequence>MTRLLIGPFNRVEGDLEVSLDIEDDAVASACVTTPLYRGFEQILVGRPKADALAIAPRICGICSVSQSMAAAAALRALYGVAPAPNGVVAANLAHAAENMADHLTHFYIFFMPDFARAQYAGRSWHESAKRRFKAIEGAAANEVLQARRRLLEIMGILAGKWPHSLAFQPGGTTCAVDLGQKAQLVAIARDFRRFLEAIVFAAPLAVPLGLRTPEELERYCEGEGADGDFAAFCRIARALDLENLGRAANPLMSYGAYRGEAGALLNAGVFDPVASALSPLDARAIREDVSHAYMRECPEEPSLARTEPHVDKPGAYSFAKAPRLHGRPTEVGAVARLAVHGHPLVRALLERSRGSNVFLRVVARLIELAMVAEAAEGWAKALALNEPFCVVAPHDEDGDSVGLVEAARGSLGHWLGAQKGKIRAYQIIAPTTWNFSPRDASGVAGPVEQALVGAPLEGHGARAAAVQHVIRSFDPCMVCTAH</sequence>
<organism evidence="8 9">
    <name type="scientific">Methylocystis rosea</name>
    <dbReference type="NCBI Taxonomy" id="173366"/>
    <lineage>
        <taxon>Bacteria</taxon>
        <taxon>Pseudomonadati</taxon>
        <taxon>Pseudomonadota</taxon>
        <taxon>Alphaproteobacteria</taxon>
        <taxon>Hyphomicrobiales</taxon>
        <taxon>Methylocystaceae</taxon>
        <taxon>Methylocystis</taxon>
    </lineage>
</organism>
<dbReference type="Gene3D" id="1.10.645.10">
    <property type="entry name" value="Cytochrome-c3 Hydrogenase, chain B"/>
    <property type="match status" value="1"/>
</dbReference>
<dbReference type="EMBL" id="CP034086">
    <property type="protein sequence ID" value="AZG78373.1"/>
    <property type="molecule type" value="Genomic_DNA"/>
</dbReference>
<protein>
    <submittedName>
        <fullName evidence="8">HupV protein</fullName>
    </submittedName>
</protein>
<dbReference type="PANTHER" id="PTHR42958">
    <property type="entry name" value="HYDROGENASE-2 LARGE CHAIN"/>
    <property type="match status" value="1"/>
</dbReference>
<feature type="binding site" evidence="7">
    <location>
        <position position="480"/>
    </location>
    <ligand>
        <name>Fe cation</name>
        <dbReference type="ChEBI" id="CHEBI:24875"/>
    </ligand>
</feature>
<reference evidence="8 9" key="1">
    <citation type="submission" date="2018-11" db="EMBL/GenBank/DDBJ databases">
        <title>Genome squencing of methanotrophic bacteria isolated from alkaline groundwater in Korea.</title>
        <authorList>
            <person name="Nguyen L.N."/>
        </authorList>
    </citation>
    <scope>NUCLEOTIDE SEQUENCE [LARGE SCALE GENOMIC DNA]</scope>
    <source>
        <strain evidence="8 9">GW6</strain>
    </source>
</reference>
<keyword evidence="4 7" id="KW-0533">Nickel</keyword>
<evidence type="ECO:0000313" key="9">
    <source>
        <dbReference type="Proteomes" id="UP000273982"/>
    </source>
</evidence>
<comment type="cofactor">
    <cofactor evidence="1 7">
        <name>Ni(2+)</name>
        <dbReference type="ChEBI" id="CHEBI:49786"/>
    </cofactor>
</comment>
<feature type="binding site" evidence="7">
    <location>
        <position position="63"/>
    </location>
    <ligand>
        <name>Ni(2+)</name>
        <dbReference type="ChEBI" id="CHEBI:49786"/>
    </ligand>
</feature>
<keyword evidence="7" id="KW-0408">Iron</keyword>
<evidence type="ECO:0000256" key="5">
    <source>
        <dbReference type="ARBA" id="ARBA00022723"/>
    </source>
</evidence>
<dbReference type="PANTHER" id="PTHR42958:SF4">
    <property type="entry name" value="HYDROGENASE EXPRESSION_FORMATION PROTEIN HUPK"/>
    <property type="match status" value="1"/>
</dbReference>
<evidence type="ECO:0000256" key="6">
    <source>
        <dbReference type="ARBA" id="ARBA00023002"/>
    </source>
</evidence>
<dbReference type="GO" id="GO:0016151">
    <property type="term" value="F:nickel cation binding"/>
    <property type="evidence" value="ECO:0007669"/>
    <property type="project" value="InterPro"/>
</dbReference>
<comment type="subcellular location">
    <subcellularLocation>
        <location evidence="2">Cell envelope</location>
    </subcellularLocation>
</comment>
<feature type="binding site" evidence="7">
    <location>
        <position position="41"/>
    </location>
    <ligand>
        <name>Mg(2+)</name>
        <dbReference type="ChEBI" id="CHEBI:18420"/>
    </ligand>
</feature>
<feature type="binding site" evidence="7">
    <location>
        <position position="428"/>
    </location>
    <ligand>
        <name>Mg(2+)</name>
        <dbReference type="ChEBI" id="CHEBI:18420"/>
    </ligand>
</feature>
<keyword evidence="7" id="KW-0460">Magnesium</keyword>
<evidence type="ECO:0000256" key="7">
    <source>
        <dbReference type="PIRSR" id="PIRSR601501-1"/>
    </source>
</evidence>
<dbReference type="InterPro" id="IPR029014">
    <property type="entry name" value="NiFe-Hase_large"/>
</dbReference>
<accession>A0A3G8M8Q1</accession>
<evidence type="ECO:0000256" key="2">
    <source>
        <dbReference type="ARBA" id="ARBA00004196"/>
    </source>
</evidence>
<feature type="binding site" evidence="7">
    <location>
        <position position="60"/>
    </location>
    <ligand>
        <name>Ni(2+)</name>
        <dbReference type="ChEBI" id="CHEBI:49786"/>
    </ligand>
</feature>
<dbReference type="KEGG" id="mros:EHO51_17470"/>
<name>A0A3G8M8Q1_9HYPH</name>
<dbReference type="InterPro" id="IPR050867">
    <property type="entry name" value="NiFe/NiFeSe_hydrgnase_LSU"/>
</dbReference>
<feature type="binding site" evidence="7">
    <location>
        <position position="483"/>
    </location>
    <ligand>
        <name>Mg(2+)</name>
        <dbReference type="ChEBI" id="CHEBI:18420"/>
    </ligand>
</feature>
<dbReference type="InterPro" id="IPR001501">
    <property type="entry name" value="Ni-dep_hyd_lsu"/>
</dbReference>
<dbReference type="SUPFAM" id="SSF56762">
    <property type="entry name" value="HydB/Nqo4-like"/>
    <property type="match status" value="1"/>
</dbReference>
<evidence type="ECO:0000256" key="4">
    <source>
        <dbReference type="ARBA" id="ARBA00022596"/>
    </source>
</evidence>
<evidence type="ECO:0000256" key="1">
    <source>
        <dbReference type="ARBA" id="ARBA00001967"/>
    </source>
</evidence>
<dbReference type="Proteomes" id="UP000273982">
    <property type="component" value="Chromosome"/>
</dbReference>
<evidence type="ECO:0000313" key="8">
    <source>
        <dbReference type="EMBL" id="AZG78373.1"/>
    </source>
</evidence>
<dbReference type="InterPro" id="IPR018194">
    <property type="entry name" value="Ni-dep_hyd_lsu_Ni_BS"/>
</dbReference>
<dbReference type="Pfam" id="PF00374">
    <property type="entry name" value="NiFeSe_Hases"/>
    <property type="match status" value="2"/>
</dbReference>
<evidence type="ECO:0000256" key="3">
    <source>
        <dbReference type="ARBA" id="ARBA00009292"/>
    </source>
</evidence>
<gene>
    <name evidence="8" type="ORF">EHO51_17470</name>
</gene>
<feature type="binding site" evidence="7">
    <location>
        <position position="63"/>
    </location>
    <ligand>
        <name>Fe cation</name>
        <dbReference type="ChEBI" id="CHEBI:24875"/>
    </ligand>
</feature>
<feature type="binding site" evidence="7">
    <location>
        <position position="477"/>
    </location>
    <ligand>
        <name>Ni(2+)</name>
        <dbReference type="ChEBI" id="CHEBI:49786"/>
    </ligand>
</feature>
<comment type="similarity">
    <text evidence="3">Belongs to the [NiFe]/[NiFeSe] hydrogenase large subunit family.</text>
</comment>
<keyword evidence="5 7" id="KW-0479">Metal-binding</keyword>
<dbReference type="AlphaFoldDB" id="A0A3G8M8Q1"/>